<dbReference type="Gene3D" id="1.25.40.10">
    <property type="entry name" value="Tetratricopeptide repeat domain"/>
    <property type="match status" value="1"/>
</dbReference>
<feature type="non-terminal residue" evidence="2">
    <location>
        <position position="1"/>
    </location>
</feature>
<keyword evidence="3" id="KW-1185">Reference proteome</keyword>
<feature type="domain" description="Novel STAND NTPase 1" evidence="1">
    <location>
        <begin position="159"/>
        <end position="297"/>
    </location>
</feature>
<name>A0AAW0CWQ8_9AGAR</name>
<evidence type="ECO:0000313" key="3">
    <source>
        <dbReference type="Proteomes" id="UP001362999"/>
    </source>
</evidence>
<organism evidence="2 3">
    <name type="scientific">Favolaschia claudopus</name>
    <dbReference type="NCBI Taxonomy" id="2862362"/>
    <lineage>
        <taxon>Eukaryota</taxon>
        <taxon>Fungi</taxon>
        <taxon>Dikarya</taxon>
        <taxon>Basidiomycota</taxon>
        <taxon>Agaricomycotina</taxon>
        <taxon>Agaricomycetes</taxon>
        <taxon>Agaricomycetidae</taxon>
        <taxon>Agaricales</taxon>
        <taxon>Marasmiineae</taxon>
        <taxon>Mycenaceae</taxon>
        <taxon>Favolaschia</taxon>
    </lineage>
</organism>
<dbReference type="SUPFAM" id="SSF48452">
    <property type="entry name" value="TPR-like"/>
    <property type="match status" value="1"/>
</dbReference>
<dbReference type="CDD" id="cd21037">
    <property type="entry name" value="MLKL_NTD"/>
    <property type="match status" value="1"/>
</dbReference>
<dbReference type="AlphaFoldDB" id="A0AAW0CWQ8"/>
<accession>A0AAW0CWQ8</accession>
<evidence type="ECO:0000259" key="1">
    <source>
        <dbReference type="Pfam" id="PF20703"/>
    </source>
</evidence>
<dbReference type="PANTHER" id="PTHR47691">
    <property type="entry name" value="REGULATOR-RELATED"/>
    <property type="match status" value="1"/>
</dbReference>
<proteinExistence type="predicted"/>
<gene>
    <name evidence="2" type="ORF">R3P38DRAFT_2511610</name>
</gene>
<dbReference type="Gene3D" id="3.40.50.300">
    <property type="entry name" value="P-loop containing nucleotide triphosphate hydrolases"/>
    <property type="match status" value="1"/>
</dbReference>
<dbReference type="InterPro" id="IPR027417">
    <property type="entry name" value="P-loop_NTPase"/>
</dbReference>
<dbReference type="InterPro" id="IPR059179">
    <property type="entry name" value="MLKL-like_MCAfunc"/>
</dbReference>
<sequence>KQNKTECLELMETTHKIICEIINLHMKCEVPGSLPLDIVDHIGKFVETLRKMYAFLEAQQDGNKIKQLFRIAEGNSLLKDCQAGLAQAVKVFKIDTTLKLMINTQELEDRLINMHQELLQTIREFSDAATTTCSEISSVSSPMIVIISNSFSLLPSIPKVFHGRESEVQIILEVFEKEMLPRIAILGGGGMGKTSLATAVLHHPTMLAKFKHRFFVSAESAKDSIDLAALVGLHVGLDPGTDLTKSVVRYFQKNKDCLLVLDNLETIWDTAESQDTVEQFLSMLDDIAHLALIITMRGVERPKKVHWTHPFLPPLQPLSQDAALQTFIDITDNCYDTEEINQVLQFTDFMPLAVDLMANLVDYEGISAITSRWEEERTSALAMGYDRKSNLDVSIGLSLSSPRVTAESSELLSLLSILPNGLSDSELVQSKLPIPHVLKCKSILLATSLAYQDNKQRLRSLVPVREYMQQYMPASEAMIQCLQAYFYAISQVWDTHHNHGGQLPSVINQITCNLANLQEILQRGLTSHSSKMKDAVYCILYLESFYRITSRQSMPLMKHVESMIPSLADNHIEATFLVEYLLSGKHMGLISEEWIAQKTSVFDQIDDAHLQAKFYRSLGRHFLTYELNLVLAKKYLQIALNSSESSCDIVSQSNALIAMCNICQFSENYMDADVYISRAQQLSRLSGDLYAEARACLYKAILLTEVGDYKKAISELNRSQQNIDICGLSSGILHYDVLLHQAEIHLRKTEFIQAQAIYSHILENTSADNNGNSYASALLNSAYIDIVKDEVTSHTTQDLGTARNILDQYERDGMLACDMVEAELNLKCGNIDLARLQFEKVIYSVRGGNIDFASHCLEKLGNSKLWPLSERQVISTLVFLSHAIHHQHKLEIDKGLLFLGDVLVAEDEATGMSLYTLALEGFTFMDIHQYRAECMIRLGDLAHKHGDQVKAKAFWVQARPLFERSSQTKSVVEVDIRLTCLEDPERNQQALEKLIKLQVPGQIVSASTEGSPADMNNEVSVAVE</sequence>
<reference evidence="2 3" key="1">
    <citation type="journal article" date="2024" name="J Genomics">
        <title>Draft genome sequencing and assembly of Favolaschia claudopus CIRM-BRFM 2984 isolated from oak limbs.</title>
        <authorList>
            <person name="Navarro D."/>
            <person name="Drula E."/>
            <person name="Chaduli D."/>
            <person name="Cazenave R."/>
            <person name="Ahrendt S."/>
            <person name="Wang J."/>
            <person name="Lipzen A."/>
            <person name="Daum C."/>
            <person name="Barry K."/>
            <person name="Grigoriev I.V."/>
            <person name="Favel A."/>
            <person name="Rosso M.N."/>
            <person name="Martin F."/>
        </authorList>
    </citation>
    <scope>NUCLEOTIDE SEQUENCE [LARGE SCALE GENOMIC DNA]</scope>
    <source>
        <strain evidence="2 3">CIRM-BRFM 2984</strain>
    </source>
</reference>
<dbReference type="SUPFAM" id="SSF52540">
    <property type="entry name" value="P-loop containing nucleoside triphosphate hydrolases"/>
    <property type="match status" value="1"/>
</dbReference>
<dbReference type="GO" id="GO:0007166">
    <property type="term" value="P:cell surface receptor signaling pathway"/>
    <property type="evidence" value="ECO:0007669"/>
    <property type="project" value="InterPro"/>
</dbReference>
<dbReference type="InterPro" id="IPR049052">
    <property type="entry name" value="nSTAND1"/>
</dbReference>
<dbReference type="EMBL" id="JAWWNJ010000013">
    <property type="protein sequence ID" value="KAK7042672.1"/>
    <property type="molecule type" value="Genomic_DNA"/>
</dbReference>
<dbReference type="PANTHER" id="PTHR47691:SF3">
    <property type="entry name" value="HTH-TYPE TRANSCRIPTIONAL REGULATOR RV0890C-RELATED"/>
    <property type="match status" value="1"/>
</dbReference>
<dbReference type="Proteomes" id="UP001362999">
    <property type="component" value="Unassembled WGS sequence"/>
</dbReference>
<protein>
    <submittedName>
        <fullName evidence="2">ATPase-AAA-core domain-containing protein</fullName>
    </submittedName>
</protein>
<dbReference type="Gene3D" id="1.20.930.20">
    <property type="entry name" value="Adaptor protein Cbl, N-terminal domain"/>
    <property type="match status" value="1"/>
</dbReference>
<comment type="caution">
    <text evidence="2">The sequence shown here is derived from an EMBL/GenBank/DDBJ whole genome shotgun (WGS) entry which is preliminary data.</text>
</comment>
<dbReference type="InterPro" id="IPR011990">
    <property type="entry name" value="TPR-like_helical_dom_sf"/>
</dbReference>
<dbReference type="Pfam" id="PF20703">
    <property type="entry name" value="nSTAND1"/>
    <property type="match status" value="1"/>
</dbReference>
<evidence type="ECO:0000313" key="2">
    <source>
        <dbReference type="EMBL" id="KAK7042672.1"/>
    </source>
</evidence>
<dbReference type="InterPro" id="IPR036537">
    <property type="entry name" value="Adaptor_Cbl_N_dom_sf"/>
</dbReference>